<organism evidence="5 6">
    <name type="scientific">Geodia barretti</name>
    <name type="common">Barrett's horny sponge</name>
    <dbReference type="NCBI Taxonomy" id="519541"/>
    <lineage>
        <taxon>Eukaryota</taxon>
        <taxon>Metazoa</taxon>
        <taxon>Porifera</taxon>
        <taxon>Demospongiae</taxon>
        <taxon>Heteroscleromorpha</taxon>
        <taxon>Tetractinellida</taxon>
        <taxon>Astrophorina</taxon>
        <taxon>Geodiidae</taxon>
        <taxon>Geodia</taxon>
    </lineage>
</organism>
<dbReference type="AlphaFoldDB" id="A0AA35SD45"/>
<dbReference type="InterPro" id="IPR016035">
    <property type="entry name" value="Acyl_Trfase/lysoPLipase"/>
</dbReference>
<feature type="region of interest" description="Disordered" evidence="3">
    <location>
        <begin position="437"/>
        <end position="471"/>
    </location>
</feature>
<dbReference type="GO" id="GO:0055088">
    <property type="term" value="P:lipid homeostasis"/>
    <property type="evidence" value="ECO:0007669"/>
    <property type="project" value="TreeGrafter"/>
</dbReference>
<gene>
    <name evidence="5" type="ORF">GBAR_LOCUS15867</name>
</gene>
<evidence type="ECO:0000259" key="4">
    <source>
        <dbReference type="PROSITE" id="PS51635"/>
    </source>
</evidence>
<evidence type="ECO:0000256" key="3">
    <source>
        <dbReference type="SAM" id="MobiDB-lite"/>
    </source>
</evidence>
<accession>A0AA35SD45</accession>
<dbReference type="GO" id="GO:0016020">
    <property type="term" value="C:membrane"/>
    <property type="evidence" value="ECO:0007669"/>
    <property type="project" value="TreeGrafter"/>
</dbReference>
<feature type="compositionally biased region" description="Polar residues" evidence="3">
    <location>
        <begin position="306"/>
        <end position="320"/>
    </location>
</feature>
<comment type="caution">
    <text evidence="5">The sequence shown here is derived from an EMBL/GenBank/DDBJ whole genome shotgun (WGS) entry which is preliminary data.</text>
</comment>
<sequence length="488" mass="54103">MTASSVCREASTPKRKLEISFGGCGFLGVYHVGVGKCVVDHVPHLFDEFSGFYGASAGAITAVCAACKSDPMVPYKWVKKTFEASREHKLLGALHPSFNLYARLREFLEGFLPEDAHKKCRNKVKISMTTFDETKTIPEPKNWLVSNFTTRKELINAIIGSSFIPGYAGLKDLPKVRGKRCCDGGFTSNIPRGHDPNVITVSPFSGECDICPQGESHSPHFLHVVDQSLQLSTRNLHRLLKALVPTQWSELEDLFYCGYKDAYRFFKLEGIISESLIRPVRRRSTLPALDYNTTISASRNSNVNGAAAVSKNSSTPVMTSSEKEESSSDYCSQCSDVAPSRTHRRQCSITVSVNGDFFSCLGDDEEDGEVGERDGGKGEIGKVPSYLRSLWREMDQIMKDIERARRQEALENQHSSSWSRLMWLVRRCSPSRLPLVGSMVGGSRGNDPADPTDSKSDDFEDSWDPELSDHPGILHSIASSWSSSMTVM</sequence>
<keyword evidence="2" id="KW-0378">Hydrolase</keyword>
<evidence type="ECO:0000256" key="2">
    <source>
        <dbReference type="PROSITE-ProRule" id="PRU01161"/>
    </source>
</evidence>
<dbReference type="EMBL" id="CASHTH010002303">
    <property type="protein sequence ID" value="CAI8027870.1"/>
    <property type="molecule type" value="Genomic_DNA"/>
</dbReference>
<protein>
    <submittedName>
        <fullName evidence="5">Patatin-like phospholipase domain-containing protein 2</fullName>
    </submittedName>
</protein>
<keyword evidence="2" id="KW-0442">Lipid degradation</keyword>
<dbReference type="Pfam" id="PF01734">
    <property type="entry name" value="Patatin"/>
    <property type="match status" value="1"/>
</dbReference>
<dbReference type="GO" id="GO:0005811">
    <property type="term" value="C:lipid droplet"/>
    <property type="evidence" value="ECO:0007669"/>
    <property type="project" value="TreeGrafter"/>
</dbReference>
<feature type="active site" description="Proton acceptor" evidence="2">
    <location>
        <position position="183"/>
    </location>
</feature>
<dbReference type="Gene3D" id="3.40.1090.10">
    <property type="entry name" value="Cytosolic phospholipase A2 catalytic domain"/>
    <property type="match status" value="1"/>
</dbReference>
<feature type="short sequence motif" description="GXSXG" evidence="2">
    <location>
        <begin position="54"/>
        <end position="58"/>
    </location>
</feature>
<dbReference type="GO" id="GO:0019433">
    <property type="term" value="P:triglyceride catabolic process"/>
    <property type="evidence" value="ECO:0007669"/>
    <property type="project" value="TreeGrafter"/>
</dbReference>
<reference evidence="5" key="1">
    <citation type="submission" date="2023-03" db="EMBL/GenBank/DDBJ databases">
        <authorList>
            <person name="Steffen K."/>
            <person name="Cardenas P."/>
        </authorList>
    </citation>
    <scope>NUCLEOTIDE SEQUENCE</scope>
</reference>
<dbReference type="PROSITE" id="PS51635">
    <property type="entry name" value="PNPLA"/>
    <property type="match status" value="1"/>
</dbReference>
<evidence type="ECO:0000313" key="6">
    <source>
        <dbReference type="Proteomes" id="UP001174909"/>
    </source>
</evidence>
<proteinExistence type="predicted"/>
<dbReference type="InterPro" id="IPR033562">
    <property type="entry name" value="PLPL"/>
</dbReference>
<dbReference type="PANTHER" id="PTHR12406">
    <property type="entry name" value="CALCIUM-INDEPENDENT PHOSPHOLIPASE A2 IPLA2 -RELATED"/>
    <property type="match status" value="1"/>
</dbReference>
<feature type="short sequence motif" description="GXGXXG" evidence="2">
    <location>
        <begin position="23"/>
        <end position="28"/>
    </location>
</feature>
<name>A0AA35SD45_GEOBA</name>
<evidence type="ECO:0000256" key="1">
    <source>
        <dbReference type="ARBA" id="ARBA00023098"/>
    </source>
</evidence>
<dbReference type="InterPro" id="IPR002641">
    <property type="entry name" value="PNPLA_dom"/>
</dbReference>
<feature type="short sequence motif" description="DGA/G" evidence="2">
    <location>
        <begin position="183"/>
        <end position="185"/>
    </location>
</feature>
<dbReference type="Proteomes" id="UP001174909">
    <property type="component" value="Unassembled WGS sequence"/>
</dbReference>
<evidence type="ECO:0000313" key="5">
    <source>
        <dbReference type="EMBL" id="CAI8027870.1"/>
    </source>
</evidence>
<feature type="active site" description="Nucleophile" evidence="2">
    <location>
        <position position="56"/>
    </location>
</feature>
<keyword evidence="1 2" id="KW-0443">Lipid metabolism</keyword>
<feature type="region of interest" description="Disordered" evidence="3">
    <location>
        <begin position="306"/>
        <end position="329"/>
    </location>
</feature>
<feature type="domain" description="PNPLA" evidence="4">
    <location>
        <begin position="19"/>
        <end position="196"/>
    </location>
</feature>
<dbReference type="GO" id="GO:0005737">
    <property type="term" value="C:cytoplasm"/>
    <property type="evidence" value="ECO:0007669"/>
    <property type="project" value="TreeGrafter"/>
</dbReference>
<dbReference type="GO" id="GO:0004806">
    <property type="term" value="F:triacylglycerol lipase activity"/>
    <property type="evidence" value="ECO:0007669"/>
    <property type="project" value="TreeGrafter"/>
</dbReference>
<dbReference type="PANTHER" id="PTHR12406:SF7">
    <property type="entry name" value="PATATIN-LIKE PHOSPHOLIPASE DOMAIN-CONTAINING PROTEIN 4"/>
    <property type="match status" value="1"/>
</dbReference>
<dbReference type="SUPFAM" id="SSF52151">
    <property type="entry name" value="FabD/lysophospholipase-like"/>
    <property type="match status" value="1"/>
</dbReference>
<keyword evidence="6" id="KW-1185">Reference proteome</keyword>